<evidence type="ECO:0000259" key="1">
    <source>
        <dbReference type="PROSITE" id="PS50172"/>
    </source>
</evidence>
<dbReference type="FunFam" id="3.40.50.10190:FF:000047">
    <property type="entry name" value="Microcephalin"/>
    <property type="match status" value="1"/>
</dbReference>
<dbReference type="Pfam" id="PF01553">
    <property type="entry name" value="Acyltransferase"/>
    <property type="match status" value="1"/>
</dbReference>
<proteinExistence type="predicted"/>
<dbReference type="Pfam" id="PF16076">
    <property type="entry name" value="Acyltransf_C"/>
    <property type="match status" value="1"/>
</dbReference>
<dbReference type="PANTHER" id="PTHR14625">
    <property type="entry name" value="MICROCEPHALIN"/>
    <property type="match status" value="1"/>
</dbReference>
<dbReference type="PANTHER" id="PTHR14625:SF3">
    <property type="entry name" value="MICROCEPHALIN"/>
    <property type="match status" value="1"/>
</dbReference>
<dbReference type="SMART" id="SM00563">
    <property type="entry name" value="PlsC"/>
    <property type="match status" value="1"/>
</dbReference>
<gene>
    <name evidence="2" type="primary">mcph1</name>
</gene>
<dbReference type="AlphaFoldDB" id="A0A6I8QK44"/>
<dbReference type="CDD" id="cd17716">
    <property type="entry name" value="BRCT_microcephalin_rpt1"/>
    <property type="match status" value="1"/>
</dbReference>
<feature type="domain" description="BRCT" evidence="1">
    <location>
        <begin position="271"/>
        <end position="351"/>
    </location>
</feature>
<accession>A0A6I8QK44</accession>
<feature type="domain" description="BRCT" evidence="1">
    <location>
        <begin position="11"/>
        <end position="103"/>
    </location>
</feature>
<dbReference type="SUPFAM" id="SSF52113">
    <property type="entry name" value="BRCT domain"/>
    <property type="match status" value="2"/>
</dbReference>
<dbReference type="SUPFAM" id="SSF69593">
    <property type="entry name" value="Glycerol-3-phosphate (1)-acyltransferase"/>
    <property type="match status" value="1"/>
</dbReference>
<dbReference type="InterPro" id="IPR002123">
    <property type="entry name" value="Plipid/glycerol_acylTrfase"/>
</dbReference>
<reference evidence="2" key="1">
    <citation type="journal article" date="2010" name="Science">
        <title>The genome of the Western clawed frog Xenopus tropicalis.</title>
        <authorList>
            <person name="Hellsten U."/>
            <person name="Harland R.M."/>
            <person name="Gilchrist M.J."/>
            <person name="Hendrix D."/>
            <person name="Jurka J."/>
            <person name="Kapitonov V."/>
            <person name="Ovcharenko I."/>
            <person name="Putnam N.H."/>
            <person name="Shu S."/>
            <person name="Taher L."/>
            <person name="Blitz I.L."/>
            <person name="Blumberg B."/>
            <person name="Dichmann D.S."/>
            <person name="Dubchak I."/>
            <person name="Amaya E."/>
            <person name="Detter J.C."/>
            <person name="Fletcher R."/>
            <person name="Gerhard D.S."/>
            <person name="Goodstein D."/>
            <person name="Graves T."/>
            <person name="Grigoriev I.V."/>
            <person name="Grimwood J."/>
            <person name="Kawashima T."/>
            <person name="Lindquist E."/>
            <person name="Lucas S.M."/>
            <person name="Mead P.E."/>
            <person name="Mitros T."/>
            <person name="Ogino H."/>
            <person name="Ohta Y."/>
            <person name="Poliakov A.V."/>
            <person name="Pollet N."/>
            <person name="Robert J."/>
            <person name="Salamov A."/>
            <person name="Sater A.K."/>
            <person name="Schmutz J."/>
            <person name="Terry A."/>
            <person name="Vize P.D."/>
            <person name="Warren W.C."/>
            <person name="Wells D."/>
            <person name="Wills A."/>
            <person name="Wilson R.K."/>
            <person name="Zimmerman L.B."/>
            <person name="Zorn A.M."/>
            <person name="Grainger R."/>
            <person name="Grammer T."/>
            <person name="Khokha M.K."/>
            <person name="Richardson P.M."/>
            <person name="Rokhsar D.S."/>
        </authorList>
    </citation>
    <scope>NUCLEOTIDE SEQUENCE [LARGE SCALE GENOMIC DNA]</scope>
    <source>
        <strain evidence="2">Nigerian</strain>
    </source>
</reference>
<dbReference type="CDD" id="cd17736">
    <property type="entry name" value="BRCT_microcephalin_rpt2"/>
    <property type="match status" value="1"/>
</dbReference>
<dbReference type="Pfam" id="PF12738">
    <property type="entry name" value="PTCB-BRCT"/>
    <property type="match status" value="1"/>
</dbReference>
<reference evidence="2" key="2">
    <citation type="submission" date="2020-05" db="UniProtKB">
        <authorList>
            <consortium name="Ensembl"/>
        </authorList>
    </citation>
    <scope>IDENTIFICATION</scope>
</reference>
<dbReference type="InterPro" id="IPR001357">
    <property type="entry name" value="BRCT_dom"/>
</dbReference>
<dbReference type="InterPro" id="IPR022047">
    <property type="entry name" value="Microcephalin-like"/>
</dbReference>
<dbReference type="Pfam" id="PF00533">
    <property type="entry name" value="BRCT"/>
    <property type="match status" value="1"/>
</dbReference>
<dbReference type="PROSITE" id="PS50172">
    <property type="entry name" value="BRCT"/>
    <property type="match status" value="2"/>
</dbReference>
<dbReference type="Ensembl" id="ENSXETT00000102226">
    <property type="protein sequence ID" value="ENSXETP00000069986"/>
    <property type="gene ID" value="ENSXETG00000015950"/>
</dbReference>
<dbReference type="SMART" id="SM00292">
    <property type="entry name" value="BRCT"/>
    <property type="match status" value="2"/>
</dbReference>
<dbReference type="InterPro" id="IPR032098">
    <property type="entry name" value="Acyltransf_C"/>
</dbReference>
<organism evidence="2">
    <name type="scientific">Xenopus tropicalis</name>
    <name type="common">Western clawed frog</name>
    <name type="synonym">Silurana tropicalis</name>
    <dbReference type="NCBI Taxonomy" id="8364"/>
    <lineage>
        <taxon>Eukaryota</taxon>
        <taxon>Metazoa</taxon>
        <taxon>Chordata</taxon>
        <taxon>Craniata</taxon>
        <taxon>Vertebrata</taxon>
        <taxon>Euteleostomi</taxon>
        <taxon>Amphibia</taxon>
        <taxon>Batrachia</taxon>
        <taxon>Anura</taxon>
        <taxon>Pipoidea</taxon>
        <taxon>Pipidae</taxon>
        <taxon>Xenopodinae</taxon>
        <taxon>Xenopus</taxon>
        <taxon>Silurana</taxon>
    </lineage>
</organism>
<dbReference type="Bgee" id="ENSXETG00000015950">
    <property type="expression patterns" value="Expressed in ovary and 10 other cell types or tissues"/>
</dbReference>
<dbReference type="CDD" id="cd07990">
    <property type="entry name" value="LPLAT_LCLAT1-like"/>
    <property type="match status" value="1"/>
</dbReference>
<sequence length="650" mass="73675">MESPVTALSSLYGHVLSDVTAYVEVWSSNRRENYSKTFSQQLVNLGAKVSKTFNKHITHVVFKDGHQGTWDKAVKAGVKLVSVLWVERCREAAAHVDESEFPAINTNDGLPQIVKKKHKCMQPKDFVEKTPENDRRMQRKFDKMSKELKVQKAGVDDPVLLFDQYGTLMYSPKAVAADRCNAMEKRIKEMKNKRENLSPTASQISQTFDFPQLKPSLGYSPSALGSSPLDAKSKYPACDSLSKILNEQRNKCNDNEELKKKEKTRKISGSFVMTSMCSERQNTVIQVVKTFGGFVFSDHVCETTTHVIAGSPRRTLNIILGIARGCWIISYDWVLWSLECGHWISEEPYELSDHFPAAPIIIYGDLPKKENILYISNHQCTVDWIVADMLAVQQNALGHVRYVLKDGLKFLPLYGFYFSQHGGLYVKRSSKFNEKKMRNKLASQIKANTKMYLVIFPEGTRYNPNIPKVIADSQAFAKKEGLPVLKHVLTPRVKATHVAIDVMQDYLDAVYDVTVAYEGTIGNGGQRKEAPSMTEFLCKECPKIHILLERISVKDIPKEQTFMRRWLHERFEVKDKVLTEFYDSTDPAKKNTFPGVGHNAKLDLKRTLPSFLLLTGVTAGMLCTETGRKVYLNAWIYGTLIGIMWVSIKA</sequence>
<protein>
    <submittedName>
        <fullName evidence="2">Microcephalin 1</fullName>
    </submittedName>
</protein>
<dbReference type="Xenbase" id="XB-GENE-487210">
    <property type="gene designation" value="mcph1"/>
</dbReference>
<dbReference type="GO" id="GO:0016746">
    <property type="term" value="F:acyltransferase activity"/>
    <property type="evidence" value="ECO:0007669"/>
    <property type="project" value="InterPro"/>
</dbReference>
<dbReference type="InterPro" id="IPR036420">
    <property type="entry name" value="BRCT_dom_sf"/>
</dbReference>
<dbReference type="Gene3D" id="3.40.50.10190">
    <property type="entry name" value="BRCT domain"/>
    <property type="match status" value="2"/>
</dbReference>
<name>A0A6I8QK44_XENTR</name>
<dbReference type="GeneTree" id="ENSGT00390000018842"/>
<evidence type="ECO:0000313" key="2">
    <source>
        <dbReference type="Ensembl" id="ENSXETP00000069986"/>
    </source>
</evidence>